<feature type="transmembrane region" description="Helical" evidence="3">
    <location>
        <begin position="269"/>
        <end position="287"/>
    </location>
</feature>
<name>A0A1I3MYF7_9SPIR</name>
<feature type="transmembrane region" description="Helical" evidence="3">
    <location>
        <begin position="241"/>
        <end position="262"/>
    </location>
</feature>
<dbReference type="InterPro" id="IPR008979">
    <property type="entry name" value="Galactose-bd-like_sf"/>
</dbReference>
<dbReference type="Gene3D" id="2.60.120.260">
    <property type="entry name" value="Galactose-binding domain-like"/>
    <property type="match status" value="1"/>
</dbReference>
<dbReference type="EMBL" id="FORI01000011">
    <property type="protein sequence ID" value="SFJ01696.1"/>
    <property type="molecule type" value="Genomic_DNA"/>
</dbReference>
<proteinExistence type="predicted"/>
<dbReference type="Pfam" id="PF07695">
    <property type="entry name" value="7TMR-DISM_7TM"/>
    <property type="match status" value="1"/>
</dbReference>
<dbReference type="AlphaFoldDB" id="A0A1I3MYF7"/>
<keyword evidence="7" id="KW-1185">Reference proteome</keyword>
<sequence length="737" mass="81529">MKHLKKTYITLFSIILLFTSCSFSGRISEPAYENWKIKYGDDKAYASPDYNDSSWKDINANTLISVEKNEHYFWLRKTITKPNSLNNSNLWIGFQKTNSAIEVYANGVYVGSRGNFPPNLNVKIEQNTDVLIPSNCIKDGKVVIALRVYAPGSNARDIGPTLDNDAQGFFINNIKNIFNQRIFLCIGVLCGFILFYSLLQFFMDKKNTTFLYFSGCLFFIILYFLDMGTENTIASYNIQRAFTRACLPASMMFLMLFLHRFYNRKKNKFTYGLAIAVTLIFFAAFLISTGNDEAVDNLFLISMLPTVGVIVYGFVVTIQGIKHKEYDSIPVFVGFITGSICAIHDVVCQVMGIVPFMWTQGFAFFFVDLAVFITLAIRESNVKKEVQRLAEETQVQKDKLSFVIKKAKIMAEDSTFVAKRLNESVESMINSSSKTQGKVDEINNAIDQQNRIQQETVQAVDNLTEFLKNISAEFENETLMIQNTTKGTQEVINGITTVGEGISTAAQFTSSLSKLTQAGSEDMKKLMTEMKNIQNSSNEILGVASTLATFANKIDLLSMNASIEAAHSGEAGKGFAVIAHEIKDLAAQTSQWSNKIADIITSITGSIDDSAGLTAKVNQALEQIEEGSVKSAERVNAAWEGMKAQQNAGNEIAKDSSSLATSAAQMKTEVASQDKFASSVINNMQDLCEASQAVNDASSEISAFTENLSKEAQNLAQLAESTSKVANELMEIMKTNI</sequence>
<evidence type="ECO:0000313" key="7">
    <source>
        <dbReference type="Proteomes" id="UP000182737"/>
    </source>
</evidence>
<feature type="transmembrane region" description="Helical" evidence="3">
    <location>
        <begin position="330"/>
        <end position="352"/>
    </location>
</feature>
<dbReference type="RefSeq" id="WP_074933263.1">
    <property type="nucleotide sequence ID" value="NZ_FORI01000011.1"/>
</dbReference>
<feature type="transmembrane region" description="Helical" evidence="3">
    <location>
        <begin position="358"/>
        <end position="377"/>
    </location>
</feature>
<dbReference type="GO" id="GO:0016020">
    <property type="term" value="C:membrane"/>
    <property type="evidence" value="ECO:0007669"/>
    <property type="project" value="InterPro"/>
</dbReference>
<keyword evidence="1 2" id="KW-0807">Transducer</keyword>
<feature type="transmembrane region" description="Helical" evidence="3">
    <location>
        <begin position="181"/>
        <end position="203"/>
    </location>
</feature>
<evidence type="ECO:0000256" key="2">
    <source>
        <dbReference type="PROSITE-ProRule" id="PRU00284"/>
    </source>
</evidence>
<feature type="transmembrane region" description="Helical" evidence="3">
    <location>
        <begin position="299"/>
        <end position="318"/>
    </location>
</feature>
<dbReference type="PANTHER" id="PTHR32089:SF112">
    <property type="entry name" value="LYSOZYME-LIKE PROTEIN-RELATED"/>
    <property type="match status" value="1"/>
</dbReference>
<evidence type="ECO:0000256" key="4">
    <source>
        <dbReference type="SAM" id="SignalP"/>
    </source>
</evidence>
<dbReference type="OrthoDB" id="353740at2"/>
<feature type="chain" id="PRO_5010209569" evidence="4">
    <location>
        <begin position="25"/>
        <end position="737"/>
    </location>
</feature>
<feature type="domain" description="Methyl-accepting transducer" evidence="5">
    <location>
        <begin position="452"/>
        <end position="674"/>
    </location>
</feature>
<reference evidence="7" key="1">
    <citation type="submission" date="2016-10" db="EMBL/GenBank/DDBJ databases">
        <authorList>
            <person name="Varghese N."/>
            <person name="Submissions S."/>
        </authorList>
    </citation>
    <scope>NUCLEOTIDE SEQUENCE [LARGE SCALE GENOMIC DNA]</scope>
    <source>
        <strain evidence="7">XBD1002</strain>
    </source>
</reference>
<keyword evidence="4" id="KW-0732">Signal</keyword>
<dbReference type="SMART" id="SM00283">
    <property type="entry name" value="MA"/>
    <property type="match status" value="1"/>
</dbReference>
<dbReference type="PROSITE" id="PS50111">
    <property type="entry name" value="CHEMOTAXIS_TRANSDUC_2"/>
    <property type="match status" value="1"/>
</dbReference>
<dbReference type="InterPro" id="IPR004089">
    <property type="entry name" value="MCPsignal_dom"/>
</dbReference>
<dbReference type="PANTHER" id="PTHR32089">
    <property type="entry name" value="METHYL-ACCEPTING CHEMOTAXIS PROTEIN MCPB"/>
    <property type="match status" value="1"/>
</dbReference>
<dbReference type="Gene3D" id="1.10.287.950">
    <property type="entry name" value="Methyl-accepting chemotaxis protein"/>
    <property type="match status" value="1"/>
</dbReference>
<evidence type="ECO:0000256" key="3">
    <source>
        <dbReference type="SAM" id="Phobius"/>
    </source>
</evidence>
<keyword evidence="3" id="KW-0472">Membrane</keyword>
<feature type="signal peptide" evidence="4">
    <location>
        <begin position="1"/>
        <end position="24"/>
    </location>
</feature>
<protein>
    <submittedName>
        <fullName evidence="6">Methyl-accepting chemotaxis protein</fullName>
    </submittedName>
</protein>
<dbReference type="PROSITE" id="PS51257">
    <property type="entry name" value="PROKAR_LIPOPROTEIN"/>
    <property type="match status" value="1"/>
</dbReference>
<keyword evidence="3" id="KW-1133">Transmembrane helix</keyword>
<accession>A0A1I3MYF7</accession>
<evidence type="ECO:0000259" key="5">
    <source>
        <dbReference type="PROSITE" id="PS50111"/>
    </source>
</evidence>
<gene>
    <name evidence="6" type="ORF">SAMN04487775_11130</name>
</gene>
<dbReference type="Proteomes" id="UP000182737">
    <property type="component" value="Unassembled WGS sequence"/>
</dbReference>
<dbReference type="GO" id="GO:0007165">
    <property type="term" value="P:signal transduction"/>
    <property type="evidence" value="ECO:0007669"/>
    <property type="project" value="UniProtKB-KW"/>
</dbReference>
<organism evidence="6 7">
    <name type="scientific">Treponema bryantii</name>
    <dbReference type="NCBI Taxonomy" id="163"/>
    <lineage>
        <taxon>Bacteria</taxon>
        <taxon>Pseudomonadati</taxon>
        <taxon>Spirochaetota</taxon>
        <taxon>Spirochaetia</taxon>
        <taxon>Spirochaetales</taxon>
        <taxon>Treponemataceae</taxon>
        <taxon>Treponema</taxon>
    </lineage>
</organism>
<dbReference type="InterPro" id="IPR011623">
    <property type="entry name" value="7TMR_DISM_rcpt_extracell_dom1"/>
</dbReference>
<feature type="transmembrane region" description="Helical" evidence="3">
    <location>
        <begin position="210"/>
        <end position="229"/>
    </location>
</feature>
<evidence type="ECO:0000256" key="1">
    <source>
        <dbReference type="ARBA" id="ARBA00023224"/>
    </source>
</evidence>
<dbReference type="SUPFAM" id="SSF49785">
    <property type="entry name" value="Galactose-binding domain-like"/>
    <property type="match status" value="1"/>
</dbReference>
<evidence type="ECO:0000313" key="6">
    <source>
        <dbReference type="EMBL" id="SFJ01696.1"/>
    </source>
</evidence>
<dbReference type="SUPFAM" id="SSF58104">
    <property type="entry name" value="Methyl-accepting chemotaxis protein (MCP) signaling domain"/>
    <property type="match status" value="2"/>
</dbReference>
<dbReference type="Pfam" id="PF00015">
    <property type="entry name" value="MCPsignal"/>
    <property type="match status" value="1"/>
</dbReference>
<keyword evidence="3" id="KW-0812">Transmembrane</keyword>